<accession>A0A1I7YVJ9</accession>
<organism evidence="2 3">
    <name type="scientific">Steinernema glaseri</name>
    <dbReference type="NCBI Taxonomy" id="37863"/>
    <lineage>
        <taxon>Eukaryota</taxon>
        <taxon>Metazoa</taxon>
        <taxon>Ecdysozoa</taxon>
        <taxon>Nematoda</taxon>
        <taxon>Chromadorea</taxon>
        <taxon>Rhabditida</taxon>
        <taxon>Tylenchina</taxon>
        <taxon>Panagrolaimomorpha</taxon>
        <taxon>Strongyloidoidea</taxon>
        <taxon>Steinernematidae</taxon>
        <taxon>Steinernema</taxon>
    </lineage>
</organism>
<evidence type="ECO:0000313" key="3">
    <source>
        <dbReference type="WBParaSite" id="L893_g19947.t1"/>
    </source>
</evidence>
<reference evidence="3" key="1">
    <citation type="submission" date="2016-11" db="UniProtKB">
        <authorList>
            <consortium name="WormBaseParasite"/>
        </authorList>
    </citation>
    <scope>IDENTIFICATION</scope>
</reference>
<evidence type="ECO:0000313" key="2">
    <source>
        <dbReference type="Proteomes" id="UP000095287"/>
    </source>
</evidence>
<dbReference type="Proteomes" id="UP000095287">
    <property type="component" value="Unplaced"/>
</dbReference>
<proteinExistence type="predicted"/>
<dbReference type="AlphaFoldDB" id="A0A1I7YVJ9"/>
<evidence type="ECO:0000256" key="1">
    <source>
        <dbReference type="SAM" id="MobiDB-lite"/>
    </source>
</evidence>
<feature type="compositionally biased region" description="Polar residues" evidence="1">
    <location>
        <begin position="121"/>
        <end position="137"/>
    </location>
</feature>
<name>A0A1I7YVJ9_9BILA</name>
<feature type="region of interest" description="Disordered" evidence="1">
    <location>
        <begin position="106"/>
        <end position="137"/>
    </location>
</feature>
<dbReference type="WBParaSite" id="L893_g19947.t1">
    <property type="protein sequence ID" value="L893_g19947.t1"/>
    <property type="gene ID" value="L893_g19947"/>
</dbReference>
<keyword evidence="2" id="KW-1185">Reference proteome</keyword>
<protein>
    <submittedName>
        <fullName evidence="3">Ribosomal protein L15</fullName>
    </submittedName>
</protein>
<sequence length="137" mass="15744">MPLLRRLNGVRQMDRVGWRHRRRLTCRQVVKKYRCGSGPAKKRYKVIRVVGSPKAMALDSSEVDPRIKLEEQLWNGDLSRYGPCFLKSMGRNKCPTYSSIFCPLGSKSSPSRIPEDGRYGRTNNKSSSTRLTYNDEC</sequence>